<protein>
    <submittedName>
        <fullName evidence="2">Uncharacterized protein</fullName>
    </submittedName>
</protein>
<dbReference type="WBParaSite" id="ALUE_0000808501-mRNA-1">
    <property type="protein sequence ID" value="ALUE_0000808501-mRNA-1"/>
    <property type="gene ID" value="ALUE_0000808501"/>
</dbReference>
<accession>A0A9J2PDQ2</accession>
<sequence>MRRNVETKNRTEKEYVQNICLAIGLYGGAYIDQNYEVPQLPSLVEIYKHLEAEVGEYLKNVKKEQRRRSEFKVGE</sequence>
<evidence type="ECO:0000313" key="2">
    <source>
        <dbReference type="WBParaSite" id="ALUE_0000808501-mRNA-1"/>
    </source>
</evidence>
<organism evidence="1 2">
    <name type="scientific">Ascaris lumbricoides</name>
    <name type="common">Giant roundworm</name>
    <dbReference type="NCBI Taxonomy" id="6252"/>
    <lineage>
        <taxon>Eukaryota</taxon>
        <taxon>Metazoa</taxon>
        <taxon>Ecdysozoa</taxon>
        <taxon>Nematoda</taxon>
        <taxon>Chromadorea</taxon>
        <taxon>Rhabditida</taxon>
        <taxon>Spirurina</taxon>
        <taxon>Ascaridomorpha</taxon>
        <taxon>Ascaridoidea</taxon>
        <taxon>Ascarididae</taxon>
        <taxon>Ascaris</taxon>
    </lineage>
</organism>
<proteinExistence type="predicted"/>
<reference evidence="2" key="1">
    <citation type="submission" date="2023-03" db="UniProtKB">
        <authorList>
            <consortium name="WormBaseParasite"/>
        </authorList>
    </citation>
    <scope>IDENTIFICATION</scope>
</reference>
<keyword evidence="1" id="KW-1185">Reference proteome</keyword>
<evidence type="ECO:0000313" key="1">
    <source>
        <dbReference type="Proteomes" id="UP000036681"/>
    </source>
</evidence>
<name>A0A9J2PDQ2_ASCLU</name>
<dbReference type="Proteomes" id="UP000036681">
    <property type="component" value="Unplaced"/>
</dbReference>
<dbReference type="AlphaFoldDB" id="A0A9J2PDQ2"/>